<organism evidence="1">
    <name type="scientific">marine sediment metagenome</name>
    <dbReference type="NCBI Taxonomy" id="412755"/>
    <lineage>
        <taxon>unclassified sequences</taxon>
        <taxon>metagenomes</taxon>
        <taxon>ecological metagenomes</taxon>
    </lineage>
</organism>
<reference evidence="1" key="1">
    <citation type="journal article" date="2014" name="Front. Microbiol.">
        <title>High frequency of phylogenetically diverse reductive dehalogenase-homologous genes in deep subseafloor sedimentary metagenomes.</title>
        <authorList>
            <person name="Kawai M."/>
            <person name="Futagami T."/>
            <person name="Toyoda A."/>
            <person name="Takaki Y."/>
            <person name="Nishi S."/>
            <person name="Hori S."/>
            <person name="Arai W."/>
            <person name="Tsubouchi T."/>
            <person name="Morono Y."/>
            <person name="Uchiyama I."/>
            <person name="Ito T."/>
            <person name="Fujiyama A."/>
            <person name="Inagaki F."/>
            <person name="Takami H."/>
        </authorList>
    </citation>
    <scope>NUCLEOTIDE SEQUENCE</scope>
    <source>
        <strain evidence="1">Expedition CK06-06</strain>
    </source>
</reference>
<protein>
    <submittedName>
        <fullName evidence="1">Uncharacterized protein</fullName>
    </submittedName>
</protein>
<comment type="caution">
    <text evidence="1">The sequence shown here is derived from an EMBL/GenBank/DDBJ whole genome shotgun (WGS) entry which is preliminary data.</text>
</comment>
<evidence type="ECO:0000313" key="1">
    <source>
        <dbReference type="EMBL" id="GAI40878.1"/>
    </source>
</evidence>
<dbReference type="EMBL" id="BARV01023798">
    <property type="protein sequence ID" value="GAI40878.1"/>
    <property type="molecule type" value="Genomic_DNA"/>
</dbReference>
<gene>
    <name evidence="1" type="ORF">S06H3_38969</name>
</gene>
<dbReference type="InterPro" id="IPR013780">
    <property type="entry name" value="Glyco_hydro_b"/>
</dbReference>
<dbReference type="Gene3D" id="2.60.40.1180">
    <property type="entry name" value="Golgi alpha-mannosidase II"/>
    <property type="match status" value="1"/>
</dbReference>
<feature type="non-terminal residue" evidence="1">
    <location>
        <position position="1"/>
    </location>
</feature>
<name>X1NB68_9ZZZZ</name>
<proteinExistence type="predicted"/>
<dbReference type="AlphaFoldDB" id="X1NB68"/>
<sequence>ELSTPDKIYILKLNKSGAPSSVKLNGVELTRVSSLAELELAEAAWYFDPMSVVYAKFKGLGGRCKLVLEV</sequence>
<accession>X1NB68</accession>